<evidence type="ECO:0000256" key="5">
    <source>
        <dbReference type="ARBA" id="ARBA00022729"/>
    </source>
</evidence>
<keyword evidence="9 12" id="KW-0472">Membrane</keyword>
<evidence type="ECO:0000256" key="6">
    <source>
        <dbReference type="ARBA" id="ARBA00022989"/>
    </source>
</evidence>
<dbReference type="Gene3D" id="1.20.1640.10">
    <property type="entry name" value="Multidrug efflux transporter AcrB transmembrane domain"/>
    <property type="match status" value="2"/>
</dbReference>
<evidence type="ECO:0000256" key="3">
    <source>
        <dbReference type="ARBA" id="ARBA00022448"/>
    </source>
</evidence>
<dbReference type="PANTHER" id="PTHR45727:SF2">
    <property type="entry name" value="NPC INTRACELLULAR CHOLESTEROL TRANSPORTER 1"/>
    <property type="match status" value="1"/>
</dbReference>
<dbReference type="GeneID" id="25773079"/>
<evidence type="ECO:0000256" key="7">
    <source>
        <dbReference type="ARBA" id="ARBA00023055"/>
    </source>
</evidence>
<feature type="transmembrane region" description="Helical" evidence="12">
    <location>
        <begin position="1138"/>
        <end position="1157"/>
    </location>
</feature>
<reference evidence="15 16" key="1">
    <citation type="journal article" date="2013" name="BMC Genomics">
        <title>Genome sequence and analysis of methylotrophic yeast Hansenula polymorpha DL1.</title>
        <authorList>
            <person name="Ravin N.V."/>
            <person name="Eldarov M.A."/>
            <person name="Kadnikov V.V."/>
            <person name="Beletsky A.V."/>
            <person name="Schneider J."/>
            <person name="Mardanova E.S."/>
            <person name="Smekalova E.M."/>
            <person name="Zvereva M.I."/>
            <person name="Dontsova O.A."/>
            <person name="Mardanov A.V."/>
            <person name="Skryabin K.G."/>
        </authorList>
    </citation>
    <scope>NUCLEOTIDE SEQUENCE [LARGE SCALE GENOMIC DNA]</scope>
    <source>
        <strain evidence="16">ATCC 26012 / BCRC 20466 / JCM 22074 / NRRL Y-7560 / DL-1</strain>
    </source>
</reference>
<comment type="caution">
    <text evidence="15">The sequence shown here is derived from an EMBL/GenBank/DDBJ whole genome shotgun (WGS) entry which is preliminary data.</text>
</comment>
<evidence type="ECO:0000256" key="10">
    <source>
        <dbReference type="ARBA" id="ARBA00023157"/>
    </source>
</evidence>
<keyword evidence="3" id="KW-0813">Transport</keyword>
<feature type="chain" id="PRO_5004808245" evidence="13">
    <location>
        <begin position="17"/>
        <end position="1268"/>
    </location>
</feature>
<feature type="transmembrane region" description="Helical" evidence="12">
    <location>
        <begin position="582"/>
        <end position="602"/>
    </location>
</feature>
<keyword evidence="8" id="KW-0443">Lipid metabolism</keyword>
<dbReference type="InterPro" id="IPR053956">
    <property type="entry name" value="NPC1_MLD"/>
</dbReference>
<feature type="transmembrane region" description="Helical" evidence="12">
    <location>
        <begin position="826"/>
        <end position="845"/>
    </location>
</feature>
<feature type="transmembrane region" description="Helical" evidence="12">
    <location>
        <begin position="1083"/>
        <end position="1104"/>
    </location>
</feature>
<sequence>MLFIFLLLAVAQAVHSPGVCAMYGSGGKKSLFGGNLPAPNNSAAPLLSAQDRSLLVSICGDTWEHEQYACCDGDQLNDLQTQLHKAEPLISSCPACKDNFFQLFCHFTCSANQSTFVNVTRTGTSLSGLPVVEEADVQVDAAMAAQFYDSCKNIKFSATNGYAMDLIGGGAKNYSQFLKFLGDEKPMLGGSPFQINFHTQNDSELVPLALAFHACDDEDENFRCACADCPGSCPSLPELKRQESCRVGVLPCFSFSVVLVYSLGLALYIGLYAVAVARTRSQTLFLDQLESPAFTGSDTELLEGSDDQFDNFDHYVAKDSYIVNNALEKWFAKLGLKCSQRPWLVIGLSLGASVLLSLFVLMIQLETNPVNLWVSPTSASYLERKVYDESFGPFYRTQQIFLANSTGDSVLQDYRAIEWWFAKEQEILALTAQVDNTTVAYDDLCFKPLGETCALESFTQYFYGDISQLPESSWQTKIQNCADSPVNCLPSFGQPLKPQLVFGGFSDSVLSAKALVITLLLNNNNDPHDPQIKNSLAWEAVLEKYLGELQVEARSHGLEVSFSTELSLEKELNKSTNSDIRIVVISYLVMFAYASIALGSGGQKHQMNVESGSPLAFLIRTRFGLGLVGIFIVLLSVVASAGFWSLFGLKSTLIIAEVIPFLVLAIGVDNIFLIANELHNCNHLNYNNDNIHVRISKTMAKIGPSIVLSTSCQFICFLLASSVGMPAVKNFALYCALAVVLNSALQLTAFVSVLSLDQQRVEDLRLDCLPFIKLDGNYRPVSLPEDTPDNQEGLSQLLEYSNDNIFNKFVHNYYAPLLFHRRVVKWSLVFFALLFGVSLSLLPGIELGFDQRIAIPSDSYLIDYFNAVYDYLEVGPPIYMVVSSLDVTKLENQQKLCGRFTTCDEYSLVNVMEQEYKRGELSTVSDPVTSWIDDFLLWLNPDLTDCCRLKKSNESEFCTPNMPSRQCAVCYEDKEWSFKMEGFPENEDFMRFFNEWIESPSDPCPLGGKAPYSSSILQDENRAIVRSAFRTSHVPLRSQNDFINAYHQSLRIVKEVKTRMNLDIFAYSPFYIFFTQYETIVSLTFRLLVSALILVFVTSSFLLGSFRNSTILVVNIVSILVNIGGAMVLGGISLNAVSLVNILICLGLSVEFSIHLVKAFNFTEDDAKSDPFSRAYNALIFIGGSTLSGITLTKFIGIIVLGFTRSKIFQIYYFRMWFSLIVLASIHSLVLLPLLLSIFGGKGYQVSSFANSNSPEVVRRLRQEENVS</sequence>
<dbReference type="HOGENOM" id="CLU_002359_0_1_1"/>
<evidence type="ECO:0000256" key="11">
    <source>
        <dbReference type="ARBA" id="ARBA00023180"/>
    </source>
</evidence>
<dbReference type="FunFam" id="1.20.1640.10:FF:000029">
    <property type="entry name" value="Putative Patched sphingolipid transporter"/>
    <property type="match status" value="1"/>
</dbReference>
<dbReference type="OrthoDB" id="6510177at2759"/>
<keyword evidence="16" id="KW-1185">Reference proteome</keyword>
<keyword evidence="7" id="KW-0445">Lipid transport</keyword>
<dbReference type="GO" id="GO:0006665">
    <property type="term" value="P:sphingolipid metabolic process"/>
    <property type="evidence" value="ECO:0007669"/>
    <property type="project" value="EnsemblFungi"/>
</dbReference>
<dbReference type="EMBL" id="AEOI02000007">
    <property type="protein sequence ID" value="ESW99772.1"/>
    <property type="molecule type" value="Genomic_DNA"/>
</dbReference>
<feature type="transmembrane region" description="Helical" evidence="12">
    <location>
        <begin position="706"/>
        <end position="725"/>
    </location>
</feature>
<dbReference type="SUPFAM" id="SSF82866">
    <property type="entry name" value="Multidrug efflux transporter AcrB transmembrane domain"/>
    <property type="match status" value="2"/>
</dbReference>
<comment type="subcellular location">
    <subcellularLocation>
        <location evidence="1">Endomembrane system</location>
        <topology evidence="1">Multi-pass membrane protein</topology>
    </subcellularLocation>
</comment>
<feature type="domain" description="SSD" evidence="14">
    <location>
        <begin position="579"/>
        <end position="756"/>
    </location>
</feature>
<keyword evidence="5 13" id="KW-0732">Signal</keyword>
<keyword evidence="4 12" id="KW-0812">Transmembrane</keyword>
<dbReference type="GO" id="GO:0012505">
    <property type="term" value="C:endomembrane system"/>
    <property type="evidence" value="ECO:0007669"/>
    <property type="project" value="UniProtKB-SubCell"/>
</dbReference>
<dbReference type="InterPro" id="IPR032190">
    <property type="entry name" value="NPC1_N"/>
</dbReference>
<keyword evidence="10" id="KW-1015">Disulfide bond</keyword>
<keyword evidence="11" id="KW-0325">Glycoprotein</keyword>
<dbReference type="InterPro" id="IPR000731">
    <property type="entry name" value="SSD"/>
</dbReference>
<evidence type="ECO:0000256" key="13">
    <source>
        <dbReference type="SAM" id="SignalP"/>
    </source>
</evidence>
<dbReference type="GO" id="GO:0000329">
    <property type="term" value="C:fungal-type vacuole membrane"/>
    <property type="evidence" value="ECO:0007669"/>
    <property type="project" value="EnsemblFungi"/>
</dbReference>
<feature type="signal peptide" evidence="13">
    <location>
        <begin position="1"/>
        <end position="16"/>
    </location>
</feature>
<dbReference type="PROSITE" id="PS50156">
    <property type="entry name" value="SSD"/>
    <property type="match status" value="1"/>
</dbReference>
<evidence type="ECO:0000313" key="15">
    <source>
        <dbReference type="EMBL" id="ESW99772.1"/>
    </source>
</evidence>
<dbReference type="RefSeq" id="XP_013935444.1">
    <property type="nucleotide sequence ID" value="XM_014079969.1"/>
</dbReference>
<dbReference type="Pfam" id="PF22314">
    <property type="entry name" value="NPC1_MLD"/>
    <property type="match status" value="1"/>
</dbReference>
<feature type="transmembrane region" description="Helical" evidence="12">
    <location>
        <begin position="253"/>
        <end position="275"/>
    </location>
</feature>
<evidence type="ECO:0000256" key="2">
    <source>
        <dbReference type="ARBA" id="ARBA00005585"/>
    </source>
</evidence>
<accession>W1QFI8</accession>
<evidence type="ECO:0000313" key="16">
    <source>
        <dbReference type="Proteomes" id="UP000008673"/>
    </source>
</evidence>
<dbReference type="KEGG" id="opa:HPODL_03643"/>
<dbReference type="Pfam" id="PF16414">
    <property type="entry name" value="NPC1_N"/>
    <property type="match status" value="1"/>
</dbReference>
<evidence type="ECO:0000259" key="14">
    <source>
        <dbReference type="PROSITE" id="PS50156"/>
    </source>
</evidence>
<gene>
    <name evidence="15" type="ORF">HPODL_03643</name>
</gene>
<dbReference type="Proteomes" id="UP000008673">
    <property type="component" value="Unassembled WGS sequence"/>
</dbReference>
<dbReference type="eggNOG" id="KOG1933">
    <property type="taxonomic scope" value="Eukaryota"/>
</dbReference>
<proteinExistence type="inferred from homology"/>
<feature type="transmembrane region" description="Helical" evidence="12">
    <location>
        <begin position="1178"/>
        <end position="1204"/>
    </location>
</feature>
<evidence type="ECO:0000256" key="9">
    <source>
        <dbReference type="ARBA" id="ARBA00023136"/>
    </source>
</evidence>
<protein>
    <submittedName>
        <fullName evidence="15">Vacuolar membrane protein that transits through the biosynthetic vacuolar protein sorting pathway</fullName>
    </submittedName>
</protein>
<organism evidence="15 16">
    <name type="scientific">Ogataea parapolymorpha (strain ATCC 26012 / BCRC 20466 / JCM 22074 / NRRL Y-7560 / DL-1)</name>
    <name type="common">Yeast</name>
    <name type="synonym">Hansenula polymorpha</name>
    <dbReference type="NCBI Taxonomy" id="871575"/>
    <lineage>
        <taxon>Eukaryota</taxon>
        <taxon>Fungi</taxon>
        <taxon>Dikarya</taxon>
        <taxon>Ascomycota</taxon>
        <taxon>Saccharomycotina</taxon>
        <taxon>Pichiomycetes</taxon>
        <taxon>Pichiales</taxon>
        <taxon>Pichiaceae</taxon>
        <taxon>Ogataea</taxon>
    </lineage>
</organism>
<feature type="transmembrane region" description="Helical" evidence="12">
    <location>
        <begin position="1111"/>
        <end position="1132"/>
    </location>
</feature>
<dbReference type="Pfam" id="PF12349">
    <property type="entry name" value="Sterol-sensing"/>
    <property type="match status" value="1"/>
</dbReference>
<dbReference type="STRING" id="871575.W1QFI8"/>
<evidence type="ECO:0000256" key="8">
    <source>
        <dbReference type="ARBA" id="ARBA00023098"/>
    </source>
</evidence>
<dbReference type="GO" id="GO:0015918">
    <property type="term" value="P:sterol transport"/>
    <property type="evidence" value="ECO:0007669"/>
    <property type="project" value="EnsemblFungi"/>
</dbReference>
<comment type="similarity">
    <text evidence="2">Belongs to the patched family.</text>
</comment>
<name>W1QFI8_OGAPD</name>
<feature type="transmembrane region" description="Helical" evidence="12">
    <location>
        <begin position="653"/>
        <end position="675"/>
    </location>
</feature>
<dbReference type="PANTHER" id="PTHR45727">
    <property type="entry name" value="NPC INTRACELLULAR CHOLESTEROL TRANSPORTER 1"/>
    <property type="match status" value="1"/>
</dbReference>
<dbReference type="OMA" id="WWFDVES"/>
<feature type="transmembrane region" description="Helical" evidence="12">
    <location>
        <begin position="1216"/>
        <end position="1239"/>
    </location>
</feature>
<evidence type="ECO:0000256" key="1">
    <source>
        <dbReference type="ARBA" id="ARBA00004127"/>
    </source>
</evidence>
<dbReference type="GO" id="GO:0032934">
    <property type="term" value="F:sterol binding"/>
    <property type="evidence" value="ECO:0007669"/>
    <property type="project" value="EnsemblFungi"/>
</dbReference>
<dbReference type="AlphaFoldDB" id="W1QFI8"/>
<evidence type="ECO:0000256" key="4">
    <source>
        <dbReference type="ARBA" id="ARBA00022692"/>
    </source>
</evidence>
<feature type="transmembrane region" description="Helical" evidence="12">
    <location>
        <begin position="731"/>
        <end position="756"/>
    </location>
</feature>
<dbReference type="InterPro" id="IPR053958">
    <property type="entry name" value="HMGCR/SNAP/NPC1-like_SSD"/>
</dbReference>
<feature type="transmembrane region" description="Helical" evidence="12">
    <location>
        <begin position="623"/>
        <end position="647"/>
    </location>
</feature>
<feature type="transmembrane region" description="Helical" evidence="12">
    <location>
        <begin position="343"/>
        <end position="365"/>
    </location>
</feature>
<evidence type="ECO:0000256" key="12">
    <source>
        <dbReference type="SAM" id="Phobius"/>
    </source>
</evidence>
<keyword evidence="6 12" id="KW-1133">Transmembrane helix</keyword>
<dbReference type="FunFam" id="1.20.1640.10:FF:000008">
    <property type="entry name" value="NPC intracellular cholesterol transporter 1"/>
    <property type="match status" value="1"/>
</dbReference>